<feature type="compositionally biased region" description="Polar residues" evidence="1">
    <location>
        <begin position="125"/>
        <end position="136"/>
    </location>
</feature>
<dbReference type="Pfam" id="PF12680">
    <property type="entry name" value="SnoaL_2"/>
    <property type="match status" value="1"/>
</dbReference>
<sequence length="136" mass="15076">MTFSVVNRLIDAINAHDLDALAETFADGFASEWPAHPNRSFDGSEHVRKNWGMIFAQFPGIHITVTGSVESDDEFWGEFHYLRPGASDMRGVILIKVLDDKIVQSRFYMEEVEAGTVPHPMPGVSSGQNRSDSAHG</sequence>
<name>U5VUT4_9ACTN</name>
<keyword evidence="4" id="KW-1185">Reference proteome</keyword>
<dbReference type="Proteomes" id="UP000017746">
    <property type="component" value="Chromosome"/>
</dbReference>
<protein>
    <recommendedName>
        <fullName evidence="2">SnoaL-like domain-containing protein</fullName>
    </recommendedName>
</protein>
<dbReference type="KEGG" id="afs:AFR_12335"/>
<dbReference type="InterPro" id="IPR032710">
    <property type="entry name" value="NTF2-like_dom_sf"/>
</dbReference>
<dbReference type="HOGENOM" id="CLU_143972_0_0_11"/>
<dbReference type="PATRIC" id="fig|1246995.3.peg.2504"/>
<feature type="region of interest" description="Disordered" evidence="1">
    <location>
        <begin position="117"/>
        <end position="136"/>
    </location>
</feature>
<dbReference type="eggNOG" id="COG3631">
    <property type="taxonomic scope" value="Bacteria"/>
</dbReference>
<evidence type="ECO:0000313" key="3">
    <source>
        <dbReference type="EMBL" id="AGZ40753.1"/>
    </source>
</evidence>
<proteinExistence type="predicted"/>
<feature type="domain" description="SnoaL-like" evidence="2">
    <location>
        <begin position="6"/>
        <end position="104"/>
    </location>
</feature>
<dbReference type="Gene3D" id="3.10.450.50">
    <property type="match status" value="1"/>
</dbReference>
<evidence type="ECO:0000313" key="4">
    <source>
        <dbReference type="Proteomes" id="UP000017746"/>
    </source>
</evidence>
<organism evidence="3 4">
    <name type="scientific">Actinoplanes friuliensis DSM 7358</name>
    <dbReference type="NCBI Taxonomy" id="1246995"/>
    <lineage>
        <taxon>Bacteria</taxon>
        <taxon>Bacillati</taxon>
        <taxon>Actinomycetota</taxon>
        <taxon>Actinomycetes</taxon>
        <taxon>Micromonosporales</taxon>
        <taxon>Micromonosporaceae</taxon>
        <taxon>Actinoplanes</taxon>
    </lineage>
</organism>
<dbReference type="SUPFAM" id="SSF54427">
    <property type="entry name" value="NTF2-like"/>
    <property type="match status" value="1"/>
</dbReference>
<accession>U5VUT4</accession>
<evidence type="ECO:0000259" key="2">
    <source>
        <dbReference type="Pfam" id="PF12680"/>
    </source>
</evidence>
<dbReference type="InterPro" id="IPR037401">
    <property type="entry name" value="SnoaL-like"/>
</dbReference>
<dbReference type="EMBL" id="CP006272">
    <property type="protein sequence ID" value="AGZ40753.1"/>
    <property type="molecule type" value="Genomic_DNA"/>
</dbReference>
<gene>
    <name evidence="3" type="ORF">AFR_12335</name>
</gene>
<reference evidence="3 4" key="1">
    <citation type="journal article" date="2014" name="J. Biotechnol.">
        <title>Complete genome sequence of the actinobacterium Actinoplanes friuliensis HAG 010964, producer of the lipopeptide antibiotic friulimycin.</title>
        <authorList>
            <person name="Ruckert C."/>
            <person name="Szczepanowski R."/>
            <person name="Albersmeier A."/>
            <person name="Goesmann A."/>
            <person name="Fischer N."/>
            <person name="Steinkamper A."/>
            <person name="Puhler A."/>
            <person name="Biener R."/>
            <person name="Schwartz D."/>
            <person name="Kalinowski J."/>
        </authorList>
    </citation>
    <scope>NUCLEOTIDE SEQUENCE [LARGE SCALE GENOMIC DNA]</scope>
    <source>
        <strain evidence="3 4">DSM 7358</strain>
    </source>
</reference>
<dbReference type="AlphaFoldDB" id="U5VUT4"/>
<evidence type="ECO:0000256" key="1">
    <source>
        <dbReference type="SAM" id="MobiDB-lite"/>
    </source>
</evidence>